<dbReference type="AlphaFoldDB" id="A0AA39QH27"/>
<evidence type="ECO:0000313" key="2">
    <source>
        <dbReference type="Proteomes" id="UP001175228"/>
    </source>
</evidence>
<keyword evidence="2" id="KW-1185">Reference proteome</keyword>
<dbReference type="EMBL" id="JAUEPU010000006">
    <property type="protein sequence ID" value="KAK0501726.1"/>
    <property type="molecule type" value="Genomic_DNA"/>
</dbReference>
<protein>
    <submittedName>
        <fullName evidence="1">Uncharacterized protein</fullName>
    </submittedName>
</protein>
<evidence type="ECO:0000313" key="1">
    <source>
        <dbReference type="EMBL" id="KAK0501726.1"/>
    </source>
</evidence>
<name>A0AA39QH27_9AGAR</name>
<sequence>MTKRAGIRLQERQGNVTIDLGLDGDLDIEVEVQTKFQGCPGCNGSLLGLSDELRVIYSGVFRRGELGGSLWGGHGVDAEKLLQIKSWHVTVAIPVNRVPQARSRLDGIEDCEGEATGTRRRNFFLNSVRPDTLRTRV</sequence>
<organism evidence="1 2">
    <name type="scientific">Armillaria luteobubalina</name>
    <dbReference type="NCBI Taxonomy" id="153913"/>
    <lineage>
        <taxon>Eukaryota</taxon>
        <taxon>Fungi</taxon>
        <taxon>Dikarya</taxon>
        <taxon>Basidiomycota</taxon>
        <taxon>Agaricomycotina</taxon>
        <taxon>Agaricomycetes</taxon>
        <taxon>Agaricomycetidae</taxon>
        <taxon>Agaricales</taxon>
        <taxon>Marasmiineae</taxon>
        <taxon>Physalacriaceae</taxon>
        <taxon>Armillaria</taxon>
    </lineage>
</organism>
<comment type="caution">
    <text evidence="1">The sequence shown here is derived from an EMBL/GenBank/DDBJ whole genome shotgun (WGS) entry which is preliminary data.</text>
</comment>
<gene>
    <name evidence="1" type="ORF">EDD18DRAFT_1101455</name>
</gene>
<reference evidence="1" key="1">
    <citation type="submission" date="2023-06" db="EMBL/GenBank/DDBJ databases">
        <authorList>
            <consortium name="Lawrence Berkeley National Laboratory"/>
            <person name="Ahrendt S."/>
            <person name="Sahu N."/>
            <person name="Indic B."/>
            <person name="Wong-Bajracharya J."/>
            <person name="Merenyi Z."/>
            <person name="Ke H.-M."/>
            <person name="Monk M."/>
            <person name="Kocsube S."/>
            <person name="Drula E."/>
            <person name="Lipzen A."/>
            <person name="Balint B."/>
            <person name="Henrissat B."/>
            <person name="Andreopoulos B."/>
            <person name="Martin F.M."/>
            <person name="Harder C.B."/>
            <person name="Rigling D."/>
            <person name="Ford K.L."/>
            <person name="Foster G.D."/>
            <person name="Pangilinan J."/>
            <person name="Papanicolaou A."/>
            <person name="Barry K."/>
            <person name="LaButti K."/>
            <person name="Viragh M."/>
            <person name="Koriabine M."/>
            <person name="Yan M."/>
            <person name="Riley R."/>
            <person name="Champramary S."/>
            <person name="Plett K.L."/>
            <person name="Tsai I.J."/>
            <person name="Slot J."/>
            <person name="Sipos G."/>
            <person name="Plett J."/>
            <person name="Nagy L.G."/>
            <person name="Grigoriev I.V."/>
        </authorList>
    </citation>
    <scope>NUCLEOTIDE SEQUENCE</scope>
    <source>
        <strain evidence="1">HWK02</strain>
    </source>
</reference>
<dbReference type="Proteomes" id="UP001175228">
    <property type="component" value="Unassembled WGS sequence"/>
</dbReference>
<accession>A0AA39QH27</accession>
<proteinExistence type="predicted"/>